<organism evidence="2 3">
    <name type="scientific">Caenorhabditis bovis</name>
    <dbReference type="NCBI Taxonomy" id="2654633"/>
    <lineage>
        <taxon>Eukaryota</taxon>
        <taxon>Metazoa</taxon>
        <taxon>Ecdysozoa</taxon>
        <taxon>Nematoda</taxon>
        <taxon>Chromadorea</taxon>
        <taxon>Rhabditida</taxon>
        <taxon>Rhabditina</taxon>
        <taxon>Rhabditomorpha</taxon>
        <taxon>Rhabditoidea</taxon>
        <taxon>Rhabditidae</taxon>
        <taxon>Peloderinae</taxon>
        <taxon>Caenorhabditis</taxon>
    </lineage>
</organism>
<dbReference type="EMBL" id="CADEPM010000002">
    <property type="protein sequence ID" value="CAB3399929.1"/>
    <property type="molecule type" value="Genomic_DNA"/>
</dbReference>
<dbReference type="Proteomes" id="UP000494206">
    <property type="component" value="Unassembled WGS sequence"/>
</dbReference>
<keyword evidence="3" id="KW-1185">Reference proteome</keyword>
<dbReference type="OrthoDB" id="5852206at2759"/>
<evidence type="ECO:0000256" key="1">
    <source>
        <dbReference type="SAM" id="MobiDB-lite"/>
    </source>
</evidence>
<evidence type="ECO:0000313" key="3">
    <source>
        <dbReference type="Proteomes" id="UP000494206"/>
    </source>
</evidence>
<reference evidence="2 3" key="1">
    <citation type="submission" date="2020-04" db="EMBL/GenBank/DDBJ databases">
        <authorList>
            <person name="Laetsch R D."/>
            <person name="Stevens L."/>
            <person name="Kumar S."/>
            <person name="Blaxter L. M."/>
        </authorList>
    </citation>
    <scope>NUCLEOTIDE SEQUENCE [LARGE SCALE GENOMIC DNA]</scope>
</reference>
<feature type="region of interest" description="Disordered" evidence="1">
    <location>
        <begin position="157"/>
        <end position="189"/>
    </location>
</feature>
<sequence>MEDATATALICKDEIDELNYDQEPITPEQQEVLQESQIDEFEQNANSVEVTVTMAEEKEDDVVSTKSESELKLEQAPQIEDYVEPAVEPIKTVEFVENAANGNENRSPSPIAFNTKKMAGGLKWPPENNTTEGKKEAIENEALPKKRVSDLIARFNNGNIENDPKKTETSYKSEYGATESVGKVNHNFA</sequence>
<accession>A0A8S1ED37</accession>
<protein>
    <submittedName>
        <fullName evidence="2">Uncharacterized protein</fullName>
    </submittedName>
</protein>
<proteinExistence type="predicted"/>
<comment type="caution">
    <text evidence="2">The sequence shown here is derived from an EMBL/GenBank/DDBJ whole genome shotgun (WGS) entry which is preliminary data.</text>
</comment>
<feature type="compositionally biased region" description="Basic and acidic residues" evidence="1">
    <location>
        <begin position="162"/>
        <end position="171"/>
    </location>
</feature>
<gene>
    <name evidence="2" type="ORF">CBOVIS_LOCUS2971</name>
</gene>
<name>A0A8S1ED37_9PELO</name>
<evidence type="ECO:0000313" key="2">
    <source>
        <dbReference type="EMBL" id="CAB3399929.1"/>
    </source>
</evidence>
<dbReference type="AlphaFoldDB" id="A0A8S1ED37"/>
<feature type="region of interest" description="Disordered" evidence="1">
    <location>
        <begin position="101"/>
        <end position="136"/>
    </location>
</feature>